<feature type="compositionally biased region" description="Basic residues" evidence="1">
    <location>
        <begin position="55"/>
        <end position="64"/>
    </location>
</feature>
<feature type="region of interest" description="Disordered" evidence="1">
    <location>
        <begin position="20"/>
        <end position="73"/>
    </location>
</feature>
<dbReference type="Proteomes" id="UP001417504">
    <property type="component" value="Unassembled WGS sequence"/>
</dbReference>
<reference evidence="2 3" key="1">
    <citation type="submission" date="2024-01" db="EMBL/GenBank/DDBJ databases">
        <title>Genome assemblies of Stephania.</title>
        <authorList>
            <person name="Yang L."/>
        </authorList>
    </citation>
    <scope>NUCLEOTIDE SEQUENCE [LARGE SCALE GENOMIC DNA]</scope>
    <source>
        <strain evidence="2">QJT</strain>
        <tissue evidence="2">Leaf</tissue>
    </source>
</reference>
<dbReference type="EMBL" id="JBBNAE010000011">
    <property type="protein sequence ID" value="KAK9085946.1"/>
    <property type="molecule type" value="Genomic_DNA"/>
</dbReference>
<keyword evidence="3" id="KW-1185">Reference proteome</keyword>
<dbReference type="AlphaFoldDB" id="A0AAP0E3F8"/>
<gene>
    <name evidence="2" type="ORF">Sjap_026357</name>
</gene>
<organism evidence="2 3">
    <name type="scientific">Stephania japonica</name>
    <dbReference type="NCBI Taxonomy" id="461633"/>
    <lineage>
        <taxon>Eukaryota</taxon>
        <taxon>Viridiplantae</taxon>
        <taxon>Streptophyta</taxon>
        <taxon>Embryophyta</taxon>
        <taxon>Tracheophyta</taxon>
        <taxon>Spermatophyta</taxon>
        <taxon>Magnoliopsida</taxon>
        <taxon>Ranunculales</taxon>
        <taxon>Menispermaceae</taxon>
        <taxon>Menispermoideae</taxon>
        <taxon>Cissampelideae</taxon>
        <taxon>Stephania</taxon>
    </lineage>
</organism>
<name>A0AAP0E3F8_9MAGN</name>
<evidence type="ECO:0000256" key="1">
    <source>
        <dbReference type="SAM" id="MobiDB-lite"/>
    </source>
</evidence>
<proteinExistence type="predicted"/>
<protein>
    <submittedName>
        <fullName evidence="2">Uncharacterized protein</fullName>
    </submittedName>
</protein>
<accession>A0AAP0E3F8</accession>
<comment type="caution">
    <text evidence="2">The sequence shown here is derived from an EMBL/GenBank/DDBJ whole genome shotgun (WGS) entry which is preliminary data.</text>
</comment>
<feature type="compositionally biased region" description="Polar residues" evidence="1">
    <location>
        <begin position="20"/>
        <end position="36"/>
    </location>
</feature>
<evidence type="ECO:0000313" key="3">
    <source>
        <dbReference type="Proteomes" id="UP001417504"/>
    </source>
</evidence>
<evidence type="ECO:0000313" key="2">
    <source>
        <dbReference type="EMBL" id="KAK9085946.1"/>
    </source>
</evidence>
<sequence length="102" mass="11065">MMKSGDIMAMEMLLEEKNSSQVKSLNIPKQNFSKTGSVGPRSGMPPMSLRDNSLRHSHHQHRGLQKATSTATATATADNFPAATAIDEEPKGALINFISIRV</sequence>